<evidence type="ECO:0000313" key="2">
    <source>
        <dbReference type="EMBL" id="KAF2113457.1"/>
    </source>
</evidence>
<dbReference type="SUPFAM" id="SSF54427">
    <property type="entry name" value="NTF2-like"/>
    <property type="match status" value="1"/>
</dbReference>
<feature type="region of interest" description="Disordered" evidence="1">
    <location>
        <begin position="163"/>
        <end position="186"/>
    </location>
</feature>
<dbReference type="Proteomes" id="UP000799770">
    <property type="component" value="Unassembled WGS sequence"/>
</dbReference>
<organism evidence="2 3">
    <name type="scientific">Lophiotrema nucula</name>
    <dbReference type="NCBI Taxonomy" id="690887"/>
    <lineage>
        <taxon>Eukaryota</taxon>
        <taxon>Fungi</taxon>
        <taxon>Dikarya</taxon>
        <taxon>Ascomycota</taxon>
        <taxon>Pezizomycotina</taxon>
        <taxon>Dothideomycetes</taxon>
        <taxon>Pleosporomycetidae</taxon>
        <taxon>Pleosporales</taxon>
        <taxon>Lophiotremataceae</taxon>
        <taxon>Lophiotrema</taxon>
    </lineage>
</organism>
<evidence type="ECO:0000313" key="3">
    <source>
        <dbReference type="Proteomes" id="UP000799770"/>
    </source>
</evidence>
<name>A0A6A5Z3J1_9PLEO</name>
<dbReference type="Gene3D" id="3.10.450.50">
    <property type="match status" value="1"/>
</dbReference>
<dbReference type="AlphaFoldDB" id="A0A6A5Z3J1"/>
<evidence type="ECO:0008006" key="4">
    <source>
        <dbReference type="Google" id="ProtNLM"/>
    </source>
</evidence>
<sequence length="186" mass="21205">MSNDQQPPTVMSTKQTLDEERNIAIAKKYMSTAHSPTENTGADSVRHLCHSNSWFWSPSTFPGCTTPMDYAQSHSKVMASVNDLRIVQYDQAWAKDTHVLLRYTAEGSHCGEPYQGIEKSDPPKKARWWAAAIFEIEDGKVKSFTKDWDQKVMQIQLGWAPVKESEDPRWNRDMLADPESARQAKE</sequence>
<dbReference type="InterPro" id="IPR032710">
    <property type="entry name" value="NTF2-like_dom_sf"/>
</dbReference>
<dbReference type="EMBL" id="ML977328">
    <property type="protein sequence ID" value="KAF2113457.1"/>
    <property type="molecule type" value="Genomic_DNA"/>
</dbReference>
<protein>
    <recommendedName>
        <fullName evidence="4">SnoaL-like domain-containing protein</fullName>
    </recommendedName>
</protein>
<reference evidence="2" key="1">
    <citation type="journal article" date="2020" name="Stud. Mycol.">
        <title>101 Dothideomycetes genomes: a test case for predicting lifestyles and emergence of pathogens.</title>
        <authorList>
            <person name="Haridas S."/>
            <person name="Albert R."/>
            <person name="Binder M."/>
            <person name="Bloem J."/>
            <person name="Labutti K."/>
            <person name="Salamov A."/>
            <person name="Andreopoulos B."/>
            <person name="Baker S."/>
            <person name="Barry K."/>
            <person name="Bills G."/>
            <person name="Bluhm B."/>
            <person name="Cannon C."/>
            <person name="Castanera R."/>
            <person name="Culley D."/>
            <person name="Daum C."/>
            <person name="Ezra D."/>
            <person name="Gonzalez J."/>
            <person name="Henrissat B."/>
            <person name="Kuo A."/>
            <person name="Liang C."/>
            <person name="Lipzen A."/>
            <person name="Lutzoni F."/>
            <person name="Magnuson J."/>
            <person name="Mondo S."/>
            <person name="Nolan M."/>
            <person name="Ohm R."/>
            <person name="Pangilinan J."/>
            <person name="Park H.-J."/>
            <person name="Ramirez L."/>
            <person name="Alfaro M."/>
            <person name="Sun H."/>
            <person name="Tritt A."/>
            <person name="Yoshinaga Y."/>
            <person name="Zwiers L.-H."/>
            <person name="Turgeon B."/>
            <person name="Goodwin S."/>
            <person name="Spatafora J."/>
            <person name="Crous P."/>
            <person name="Grigoriev I."/>
        </authorList>
    </citation>
    <scope>NUCLEOTIDE SEQUENCE</scope>
    <source>
        <strain evidence="2">CBS 627.86</strain>
    </source>
</reference>
<accession>A0A6A5Z3J1</accession>
<proteinExistence type="predicted"/>
<keyword evidence="3" id="KW-1185">Reference proteome</keyword>
<gene>
    <name evidence="2" type="ORF">BDV96DRAFT_689010</name>
</gene>
<dbReference type="OrthoDB" id="21471at2759"/>
<evidence type="ECO:0000256" key="1">
    <source>
        <dbReference type="SAM" id="MobiDB-lite"/>
    </source>
</evidence>